<dbReference type="InterPro" id="IPR024072">
    <property type="entry name" value="DHFR-like_dom_sf"/>
</dbReference>
<evidence type="ECO:0000259" key="1">
    <source>
        <dbReference type="Pfam" id="PF01872"/>
    </source>
</evidence>
<dbReference type="InterPro" id="IPR002734">
    <property type="entry name" value="RibDG_C"/>
</dbReference>
<proteinExistence type="predicted"/>
<reference evidence="2" key="1">
    <citation type="submission" date="2022-12" db="EMBL/GenBank/DDBJ databases">
        <title>Genome sequence of SJ11.</title>
        <authorList>
            <person name="Woo H."/>
        </authorList>
    </citation>
    <scope>NUCLEOTIDE SEQUENCE</scope>
    <source>
        <strain evidence="2">SJ11</strain>
    </source>
</reference>
<evidence type="ECO:0000313" key="3">
    <source>
        <dbReference type="Proteomes" id="UP001144341"/>
    </source>
</evidence>
<organism evidence="2 3">
    <name type="scientific">Pedobacter rhodius</name>
    <dbReference type="NCBI Taxonomy" id="3004098"/>
    <lineage>
        <taxon>Bacteria</taxon>
        <taxon>Pseudomonadati</taxon>
        <taxon>Bacteroidota</taxon>
        <taxon>Sphingobacteriia</taxon>
        <taxon>Sphingobacteriales</taxon>
        <taxon>Sphingobacteriaceae</taxon>
        <taxon>Pedobacter</taxon>
    </lineage>
</organism>
<gene>
    <name evidence="2" type="ORF">O0931_18995</name>
</gene>
<dbReference type="SUPFAM" id="SSF53597">
    <property type="entry name" value="Dihydrofolate reductase-like"/>
    <property type="match status" value="1"/>
</dbReference>
<keyword evidence="3" id="KW-1185">Reference proteome</keyword>
<accession>A0ABT4L2J3</accession>
<name>A0ABT4L2J3_9SPHI</name>
<dbReference type="Pfam" id="PF01872">
    <property type="entry name" value="RibD_C"/>
    <property type="match status" value="1"/>
</dbReference>
<comment type="caution">
    <text evidence="2">The sequence shown here is derived from an EMBL/GenBank/DDBJ whole genome shotgun (WGS) entry which is preliminary data.</text>
</comment>
<dbReference type="Gene3D" id="3.40.430.10">
    <property type="entry name" value="Dihydrofolate Reductase, subunit A"/>
    <property type="match status" value="1"/>
</dbReference>
<evidence type="ECO:0000313" key="2">
    <source>
        <dbReference type="EMBL" id="MCZ4225409.1"/>
    </source>
</evidence>
<sequence length="201" mass="22734">MRKLVAYLNITNNGFVAASDGNLDWHLRYWNSDLLEHLIDRLARTDTILLGKNTYVAFSAYWPVLTSKLNVSKEDLLLAEILNAAKKVVKSNTLSENNWFNTSFLYGDLQEEILKLKNSEGEEIIILGSSSLVSGLNRLDLIDCYDFLIHPVAIESGITIFNPQDKLENFEMSGFKQLSVGLINANLTRKATSWSKDIKNF</sequence>
<dbReference type="EMBL" id="JAPWGL010000006">
    <property type="protein sequence ID" value="MCZ4225409.1"/>
    <property type="molecule type" value="Genomic_DNA"/>
</dbReference>
<feature type="domain" description="Bacterial bifunctional deaminase-reductase C-terminal" evidence="1">
    <location>
        <begin position="10"/>
        <end position="181"/>
    </location>
</feature>
<protein>
    <submittedName>
        <fullName evidence="2">Dihydrofolate reductase family protein</fullName>
    </submittedName>
</protein>
<dbReference type="Proteomes" id="UP001144341">
    <property type="component" value="Unassembled WGS sequence"/>
</dbReference>
<dbReference type="RefSeq" id="WP_269417064.1">
    <property type="nucleotide sequence ID" value="NZ_JAPWGL010000006.1"/>
</dbReference>